<feature type="compositionally biased region" description="Basic and acidic residues" evidence="1">
    <location>
        <begin position="38"/>
        <end position="52"/>
    </location>
</feature>
<evidence type="ECO:0000256" key="2">
    <source>
        <dbReference type="SAM" id="SignalP"/>
    </source>
</evidence>
<feature type="chain" id="PRO_5042161026" evidence="2">
    <location>
        <begin position="21"/>
        <end position="90"/>
    </location>
</feature>
<organism evidence="3 4">
    <name type="scientific">Petrolisthes manimaculis</name>
    <dbReference type="NCBI Taxonomy" id="1843537"/>
    <lineage>
        <taxon>Eukaryota</taxon>
        <taxon>Metazoa</taxon>
        <taxon>Ecdysozoa</taxon>
        <taxon>Arthropoda</taxon>
        <taxon>Crustacea</taxon>
        <taxon>Multicrustacea</taxon>
        <taxon>Malacostraca</taxon>
        <taxon>Eumalacostraca</taxon>
        <taxon>Eucarida</taxon>
        <taxon>Decapoda</taxon>
        <taxon>Pleocyemata</taxon>
        <taxon>Anomura</taxon>
        <taxon>Galatheoidea</taxon>
        <taxon>Porcellanidae</taxon>
        <taxon>Petrolisthes</taxon>
    </lineage>
</organism>
<feature type="region of interest" description="Disordered" evidence="1">
    <location>
        <begin position="27"/>
        <end position="52"/>
    </location>
</feature>
<dbReference type="EMBL" id="JAWZYT010003979">
    <property type="protein sequence ID" value="KAK4295866.1"/>
    <property type="molecule type" value="Genomic_DNA"/>
</dbReference>
<evidence type="ECO:0000313" key="3">
    <source>
        <dbReference type="EMBL" id="KAK4295866.1"/>
    </source>
</evidence>
<feature type="signal peptide" evidence="2">
    <location>
        <begin position="1"/>
        <end position="20"/>
    </location>
</feature>
<dbReference type="Proteomes" id="UP001292094">
    <property type="component" value="Unassembled WGS sequence"/>
</dbReference>
<evidence type="ECO:0000256" key="1">
    <source>
        <dbReference type="SAM" id="MobiDB-lite"/>
    </source>
</evidence>
<protein>
    <submittedName>
        <fullName evidence="3">Uncharacterized protein</fullName>
    </submittedName>
</protein>
<reference evidence="3" key="1">
    <citation type="submission" date="2023-11" db="EMBL/GenBank/DDBJ databases">
        <title>Genome assemblies of two species of porcelain crab, Petrolisthes cinctipes and Petrolisthes manimaculis (Anomura: Porcellanidae).</title>
        <authorList>
            <person name="Angst P."/>
        </authorList>
    </citation>
    <scope>NUCLEOTIDE SEQUENCE</scope>
    <source>
        <strain evidence="3">PB745_02</strain>
        <tissue evidence="3">Gill</tissue>
    </source>
</reference>
<gene>
    <name evidence="3" type="ORF">Pmani_031598</name>
</gene>
<dbReference type="AlphaFoldDB" id="A0AAE1TSH1"/>
<accession>A0AAE1TSH1</accession>
<keyword evidence="2" id="KW-0732">Signal</keyword>
<sequence length="90" mass="10473">MREGCVVVVVGLVRLGKLSGMVVHGEEWEGGEESGGGKMEKGMEGWREGERRKEDRKVVQGRWRKGWKDGEMVERRREEERRVDGWMEAR</sequence>
<proteinExistence type="predicted"/>
<keyword evidence="4" id="KW-1185">Reference proteome</keyword>
<comment type="caution">
    <text evidence="3">The sequence shown here is derived from an EMBL/GenBank/DDBJ whole genome shotgun (WGS) entry which is preliminary data.</text>
</comment>
<name>A0AAE1TSH1_9EUCA</name>
<evidence type="ECO:0000313" key="4">
    <source>
        <dbReference type="Proteomes" id="UP001292094"/>
    </source>
</evidence>